<dbReference type="EMBL" id="JARRTL010000024">
    <property type="protein sequence ID" value="MEC0486796.1"/>
    <property type="molecule type" value="Genomic_DNA"/>
</dbReference>
<comment type="caution">
    <text evidence="1">The sequence shown here is derived from an EMBL/GenBank/DDBJ whole genome shotgun (WGS) entry which is preliminary data.</text>
</comment>
<accession>A0A0T6BLR0</accession>
<gene>
    <name evidence="1" type="ORF">AB447_204155</name>
    <name evidence="2" type="ORF">P8828_18615</name>
</gene>
<dbReference type="RefSeq" id="WP_053071174.1">
    <property type="nucleotide sequence ID" value="NZ_CP023481.1"/>
</dbReference>
<keyword evidence="4" id="KW-1185">Reference proteome</keyword>
<dbReference type="AlphaFoldDB" id="A0A0T6BLR0"/>
<dbReference type="STRING" id="1664069.BGLY_1027"/>
<proteinExistence type="predicted"/>
<name>A0A0T6BLR0_9BACI</name>
<reference evidence="1 3" key="1">
    <citation type="journal article" date="2015" name="Int. J. Syst. Evol. Microbiol.">
        <title>Bacillus glycinifermentans sp. nov., isolated from fermented soybean paste.</title>
        <authorList>
            <person name="Kim S.J."/>
            <person name="Dunlap C.A."/>
            <person name="Kwon S.W."/>
            <person name="Rooney A.P."/>
        </authorList>
    </citation>
    <scope>NUCLEOTIDE SEQUENCE [LARGE SCALE GENOMIC DNA]</scope>
    <source>
        <strain evidence="1 3">GO-13</strain>
    </source>
</reference>
<dbReference type="EMBL" id="LECW02000034">
    <property type="protein sequence ID" value="KRT92117.1"/>
    <property type="molecule type" value="Genomic_DNA"/>
</dbReference>
<evidence type="ECO:0000313" key="2">
    <source>
        <dbReference type="EMBL" id="MEC0486796.1"/>
    </source>
</evidence>
<organism evidence="1 3">
    <name type="scientific">Bacillus glycinifermentans</name>
    <dbReference type="NCBI Taxonomy" id="1664069"/>
    <lineage>
        <taxon>Bacteria</taxon>
        <taxon>Bacillati</taxon>
        <taxon>Bacillota</taxon>
        <taxon>Bacilli</taxon>
        <taxon>Bacillales</taxon>
        <taxon>Bacillaceae</taxon>
        <taxon>Bacillus</taxon>
    </lineage>
</organism>
<evidence type="ECO:0000313" key="3">
    <source>
        <dbReference type="Proteomes" id="UP000036168"/>
    </source>
</evidence>
<evidence type="ECO:0000313" key="4">
    <source>
        <dbReference type="Proteomes" id="UP001341297"/>
    </source>
</evidence>
<protein>
    <submittedName>
        <fullName evidence="1">Uncharacterized protein</fullName>
    </submittedName>
</protein>
<dbReference type="Proteomes" id="UP000036168">
    <property type="component" value="Unassembled WGS sequence"/>
</dbReference>
<reference evidence="1" key="2">
    <citation type="submission" date="2015-10" db="EMBL/GenBank/DDBJ databases">
        <authorList>
            <person name="Gilbert D.G."/>
        </authorList>
    </citation>
    <scope>NUCLEOTIDE SEQUENCE</scope>
    <source>
        <strain evidence="1">GO-13</strain>
    </source>
</reference>
<dbReference type="Proteomes" id="UP001341297">
    <property type="component" value="Unassembled WGS sequence"/>
</dbReference>
<evidence type="ECO:0000313" key="1">
    <source>
        <dbReference type="EMBL" id="KRT92117.1"/>
    </source>
</evidence>
<sequence>MTQFFSEAGILTAALLLADIVIRGAVLHRDLAEYIVYILFRYLLSGMEYTDIDNEKAYRKKRKQVMSGSMV</sequence>
<reference evidence="2 4" key="3">
    <citation type="submission" date="2023-03" db="EMBL/GenBank/DDBJ databases">
        <title>Agriculturally important microbes genome sequencing.</title>
        <authorList>
            <person name="Dunlap C."/>
        </authorList>
    </citation>
    <scope>NUCLEOTIDE SEQUENCE [LARGE SCALE GENOMIC DNA]</scope>
    <source>
        <strain evidence="2 4">CBP-3203</strain>
    </source>
</reference>